<dbReference type="InterPro" id="IPR006837">
    <property type="entry name" value="Divergent_DAC"/>
</dbReference>
<evidence type="ECO:0000256" key="2">
    <source>
        <dbReference type="SAM" id="SignalP"/>
    </source>
</evidence>
<evidence type="ECO:0008006" key="5">
    <source>
        <dbReference type="Google" id="ProtNLM"/>
    </source>
</evidence>
<feature type="compositionally biased region" description="Low complexity" evidence="1">
    <location>
        <begin position="388"/>
        <end position="404"/>
    </location>
</feature>
<evidence type="ECO:0000313" key="3">
    <source>
        <dbReference type="EMBL" id="PPC76210.1"/>
    </source>
</evidence>
<proteinExistence type="predicted"/>
<feature type="compositionally biased region" description="Basic and acidic residues" evidence="1">
    <location>
        <begin position="375"/>
        <end position="385"/>
    </location>
</feature>
<evidence type="ECO:0000256" key="1">
    <source>
        <dbReference type="SAM" id="MobiDB-lite"/>
    </source>
</evidence>
<dbReference type="Gene3D" id="3.20.20.370">
    <property type="entry name" value="Glycoside hydrolase/deacetylase"/>
    <property type="match status" value="1"/>
</dbReference>
<dbReference type="GO" id="GO:0005975">
    <property type="term" value="P:carbohydrate metabolic process"/>
    <property type="evidence" value="ECO:0007669"/>
    <property type="project" value="InterPro"/>
</dbReference>
<dbReference type="CDD" id="cd10936">
    <property type="entry name" value="CE4_DAC2"/>
    <property type="match status" value="1"/>
</dbReference>
<dbReference type="SUPFAM" id="SSF88713">
    <property type="entry name" value="Glycoside hydrolase/deacetylase"/>
    <property type="match status" value="1"/>
</dbReference>
<feature type="region of interest" description="Disordered" evidence="1">
    <location>
        <begin position="358"/>
        <end position="417"/>
    </location>
</feature>
<organism evidence="3 4">
    <name type="scientific">Proteobacteria bacterium 228</name>
    <dbReference type="NCBI Taxonomy" id="2083153"/>
    <lineage>
        <taxon>Bacteria</taxon>
        <taxon>Pseudomonadati</taxon>
        <taxon>Pseudomonadota</taxon>
    </lineage>
</organism>
<dbReference type="AlphaFoldDB" id="A0A2S5KN93"/>
<dbReference type="EMBL" id="PRLP01000055">
    <property type="protein sequence ID" value="PPC76210.1"/>
    <property type="molecule type" value="Genomic_DNA"/>
</dbReference>
<feature type="compositionally biased region" description="Polar residues" evidence="1">
    <location>
        <begin position="361"/>
        <end position="374"/>
    </location>
</feature>
<dbReference type="InterPro" id="IPR011330">
    <property type="entry name" value="Glyco_hydro/deAcase_b/a-brl"/>
</dbReference>
<keyword evidence="2" id="KW-0732">Signal</keyword>
<protein>
    <recommendedName>
        <fullName evidence="5">Divergent polysaccharide deacetylase family protein</fullName>
    </recommendedName>
</protein>
<dbReference type="Pfam" id="PF04748">
    <property type="entry name" value="Polysacc_deac_2"/>
    <property type="match status" value="1"/>
</dbReference>
<dbReference type="PANTHER" id="PTHR30105:SF2">
    <property type="entry name" value="DIVERGENT POLYSACCHARIDE DEACETYLASE SUPERFAMILY"/>
    <property type="match status" value="1"/>
</dbReference>
<dbReference type="PANTHER" id="PTHR30105">
    <property type="entry name" value="UNCHARACTERIZED YIBQ-RELATED"/>
    <property type="match status" value="1"/>
</dbReference>
<feature type="signal peptide" evidence="2">
    <location>
        <begin position="1"/>
        <end position="28"/>
    </location>
</feature>
<reference evidence="3 4" key="1">
    <citation type="submission" date="2018-02" db="EMBL/GenBank/DDBJ databases">
        <title>novel marine gammaproteobacteria from coastal saline agro ecosystem.</title>
        <authorList>
            <person name="Krishnan R."/>
            <person name="Ramesh Kumar N."/>
        </authorList>
    </citation>
    <scope>NUCLEOTIDE SEQUENCE [LARGE SCALE GENOMIC DNA]</scope>
    <source>
        <strain evidence="3 4">228</strain>
    </source>
</reference>
<gene>
    <name evidence="3" type="ORF">C4K68_16360</name>
</gene>
<name>A0A2S5KN93_9PROT</name>
<feature type="chain" id="PRO_5015564973" description="Divergent polysaccharide deacetylase family protein" evidence="2">
    <location>
        <begin position="29"/>
        <end position="417"/>
    </location>
</feature>
<dbReference type="Proteomes" id="UP000238196">
    <property type="component" value="Unassembled WGS sequence"/>
</dbReference>
<accession>A0A2S5KN93</accession>
<sequence length="417" mass="44853">MIAFEIQGKTAKGHWLALSLALACGTSAASITPLPNDSTTEPPAATLAAPTKLTPPSWPRPIPAGQQHPVLVLIIDDMGQSLERGTAALNLPGPMTFAFLPGTPHARELAINAKRKGHGVILHAPMANQHNFPLGPGGLTLQQSREQLESTLNADIAEIPGVEGVNNHMGSLLTEQPQQMSWVMDTLKPHGLYFLDSRTTAKSVATAAAVKHQVPWLQRDVFLDDSQKTRDIEKQLDQALELAKKRGYAVAIGHPYPTTLEVLKRRLPEIDKAGYRQLSTTQLLVWLEPGKHNIPTPTRIASATEPAPAPVSPPSISVTEPLNLPAPTNCQGWRDVHYATRLRGKRLSCHWQEQAPETLDSGLQATSGSTSESSKAADHRSENSADKAVVAPAINPFPAPAASAQSKEVKELDVKAQ</sequence>
<feature type="compositionally biased region" description="Basic and acidic residues" evidence="1">
    <location>
        <begin position="407"/>
        <end position="417"/>
    </location>
</feature>
<evidence type="ECO:0000313" key="4">
    <source>
        <dbReference type="Proteomes" id="UP000238196"/>
    </source>
</evidence>
<comment type="caution">
    <text evidence="3">The sequence shown here is derived from an EMBL/GenBank/DDBJ whole genome shotgun (WGS) entry which is preliminary data.</text>
</comment>
<dbReference type="OrthoDB" id="9784811at2"/>